<dbReference type="PROSITE" id="PS50931">
    <property type="entry name" value="HTH_LYSR"/>
    <property type="match status" value="1"/>
</dbReference>
<organism evidence="6 8">
    <name type="scientific">Bosea thiooxidans</name>
    <dbReference type="NCBI Taxonomy" id="53254"/>
    <lineage>
        <taxon>Bacteria</taxon>
        <taxon>Pseudomonadati</taxon>
        <taxon>Pseudomonadota</taxon>
        <taxon>Alphaproteobacteria</taxon>
        <taxon>Hyphomicrobiales</taxon>
        <taxon>Boseaceae</taxon>
        <taxon>Bosea</taxon>
    </lineage>
</organism>
<keyword evidence="2" id="KW-0805">Transcription regulation</keyword>
<dbReference type="Pfam" id="PF00126">
    <property type="entry name" value="HTH_1"/>
    <property type="match status" value="1"/>
</dbReference>
<sequence length="293" mass="31917">MFNLRQLEVFRAVMMAGSLTAAGRHLQMSQPAISKTVRRMEDLVGFALFQRGRGRVQATPEALNLYREVEKVFHSVGVVEKYARDLKESRSGVLTLACTPTLSCSFVADAIAQFRQRHPGVRVWLQVAKTKEILAMAASGQIDLGVIFTPGDHAGVTTLPLFETALVCVMAPDHPLAGRSVIEPSDLAGEAIITNIQSEPIHELLGQAFRSVDLNQHVMIGSNYTISACALAMKGCGVAIVEPMGVSEIFPLAVQKQFLPSVKIFPRVIHARHVALSRTARLFIEAVKHAAAR</sequence>
<evidence type="ECO:0000256" key="4">
    <source>
        <dbReference type="ARBA" id="ARBA00023163"/>
    </source>
</evidence>
<evidence type="ECO:0000256" key="1">
    <source>
        <dbReference type="ARBA" id="ARBA00009437"/>
    </source>
</evidence>
<comment type="similarity">
    <text evidence="1">Belongs to the LysR transcriptional regulatory family.</text>
</comment>
<reference evidence="6 8" key="1">
    <citation type="submission" date="2015-10" db="EMBL/GenBank/DDBJ databases">
        <title>Draft genome of Bosea thiooxidans.</title>
        <authorList>
            <person name="Wang X."/>
        </authorList>
    </citation>
    <scope>NUCLEOTIDE SEQUENCE [LARGE SCALE GENOMIC DNA]</scope>
    <source>
        <strain evidence="6 8">CGMCC 9174</strain>
    </source>
</reference>
<dbReference type="Pfam" id="PF03466">
    <property type="entry name" value="LysR_substrate"/>
    <property type="match status" value="1"/>
</dbReference>
<evidence type="ECO:0000256" key="3">
    <source>
        <dbReference type="ARBA" id="ARBA00023125"/>
    </source>
</evidence>
<proteinExistence type="inferred from homology"/>
<dbReference type="EMBL" id="LMAR01000035">
    <property type="protein sequence ID" value="KQK30478.1"/>
    <property type="molecule type" value="Genomic_DNA"/>
</dbReference>
<protein>
    <submittedName>
        <fullName evidence="7">DNA-binding transcriptional regulator, LysR family</fullName>
    </submittedName>
</protein>
<feature type="domain" description="HTH lysR-type" evidence="5">
    <location>
        <begin position="2"/>
        <end position="59"/>
    </location>
</feature>
<dbReference type="STRING" id="53254.SAMN05660750_04953"/>
<dbReference type="AlphaFoldDB" id="A0A0Q3PL43"/>
<dbReference type="GO" id="GO:0043565">
    <property type="term" value="F:sequence-specific DNA binding"/>
    <property type="evidence" value="ECO:0007669"/>
    <property type="project" value="TreeGrafter"/>
</dbReference>
<dbReference type="InterPro" id="IPR005119">
    <property type="entry name" value="LysR_subst-bd"/>
</dbReference>
<gene>
    <name evidence="6" type="ORF">ARD30_13145</name>
    <name evidence="7" type="ORF">SAMN05660750_04953</name>
</gene>
<dbReference type="Proteomes" id="UP000051562">
    <property type="component" value="Unassembled WGS sequence"/>
</dbReference>
<dbReference type="GO" id="GO:0003700">
    <property type="term" value="F:DNA-binding transcription factor activity"/>
    <property type="evidence" value="ECO:0007669"/>
    <property type="project" value="InterPro"/>
</dbReference>
<evidence type="ECO:0000313" key="6">
    <source>
        <dbReference type="EMBL" id="KQK30478.1"/>
    </source>
</evidence>
<dbReference type="Gene3D" id="3.40.190.290">
    <property type="match status" value="1"/>
</dbReference>
<evidence type="ECO:0000259" key="5">
    <source>
        <dbReference type="PROSITE" id="PS50931"/>
    </source>
</evidence>
<dbReference type="EMBL" id="FUYX01000023">
    <property type="protein sequence ID" value="SKC16362.1"/>
    <property type="molecule type" value="Genomic_DNA"/>
</dbReference>
<dbReference type="Gene3D" id="1.10.10.10">
    <property type="entry name" value="Winged helix-like DNA-binding domain superfamily/Winged helix DNA-binding domain"/>
    <property type="match status" value="1"/>
</dbReference>
<dbReference type="GO" id="GO:0009089">
    <property type="term" value="P:lysine biosynthetic process via diaminopimelate"/>
    <property type="evidence" value="ECO:0007669"/>
    <property type="project" value="TreeGrafter"/>
</dbReference>
<evidence type="ECO:0000313" key="9">
    <source>
        <dbReference type="Proteomes" id="UP000190130"/>
    </source>
</evidence>
<dbReference type="PANTHER" id="PTHR30427">
    <property type="entry name" value="TRANSCRIPTIONAL ACTIVATOR PROTEIN LYSR"/>
    <property type="match status" value="1"/>
</dbReference>
<dbReference type="GO" id="GO:0010628">
    <property type="term" value="P:positive regulation of gene expression"/>
    <property type="evidence" value="ECO:0007669"/>
    <property type="project" value="TreeGrafter"/>
</dbReference>
<dbReference type="InterPro" id="IPR036390">
    <property type="entry name" value="WH_DNA-bd_sf"/>
</dbReference>
<dbReference type="SUPFAM" id="SSF53850">
    <property type="entry name" value="Periplasmic binding protein-like II"/>
    <property type="match status" value="1"/>
</dbReference>
<evidence type="ECO:0000313" key="8">
    <source>
        <dbReference type="Proteomes" id="UP000051562"/>
    </source>
</evidence>
<name>A0A0Q3PL43_9HYPH</name>
<evidence type="ECO:0000313" key="7">
    <source>
        <dbReference type="EMBL" id="SKC16362.1"/>
    </source>
</evidence>
<dbReference type="RefSeq" id="WP_055728224.1">
    <property type="nucleotide sequence ID" value="NZ_FUYX01000023.1"/>
</dbReference>
<dbReference type="InterPro" id="IPR036388">
    <property type="entry name" value="WH-like_DNA-bd_sf"/>
</dbReference>
<dbReference type="PRINTS" id="PR00039">
    <property type="entry name" value="HTHLYSR"/>
</dbReference>
<dbReference type="SUPFAM" id="SSF46785">
    <property type="entry name" value="Winged helix' DNA-binding domain"/>
    <property type="match status" value="1"/>
</dbReference>
<keyword evidence="4" id="KW-0804">Transcription</keyword>
<evidence type="ECO:0000256" key="2">
    <source>
        <dbReference type="ARBA" id="ARBA00023015"/>
    </source>
</evidence>
<accession>A0A0Q3PL43</accession>
<keyword evidence="8" id="KW-1185">Reference proteome</keyword>
<dbReference type="Proteomes" id="UP000190130">
    <property type="component" value="Unassembled WGS sequence"/>
</dbReference>
<dbReference type="InterPro" id="IPR000847">
    <property type="entry name" value="LysR_HTH_N"/>
</dbReference>
<keyword evidence="3 7" id="KW-0238">DNA-binding</keyword>
<dbReference type="PANTHER" id="PTHR30427:SF1">
    <property type="entry name" value="TRANSCRIPTIONAL ACTIVATOR PROTEIN LYSR"/>
    <property type="match status" value="1"/>
</dbReference>
<reference evidence="7 9" key="2">
    <citation type="submission" date="2017-02" db="EMBL/GenBank/DDBJ databases">
        <authorList>
            <person name="Peterson S.W."/>
        </authorList>
    </citation>
    <scope>NUCLEOTIDE SEQUENCE [LARGE SCALE GENOMIC DNA]</scope>
    <source>
        <strain evidence="7 9">DSM 9653</strain>
    </source>
</reference>
<dbReference type="OrthoDB" id="8479870at2"/>